<organism evidence="1">
    <name type="scientific">marine sediment metagenome</name>
    <dbReference type="NCBI Taxonomy" id="412755"/>
    <lineage>
        <taxon>unclassified sequences</taxon>
        <taxon>metagenomes</taxon>
        <taxon>ecological metagenomes</taxon>
    </lineage>
</organism>
<sequence>MLWLMLFCLTLLVVALLALLNRFQPLFSRTRHDWTMLSYILYGES</sequence>
<dbReference type="AlphaFoldDB" id="X0XQN4"/>
<proteinExistence type="predicted"/>
<dbReference type="EMBL" id="BARS01059464">
    <property type="protein sequence ID" value="GAG45469.1"/>
    <property type="molecule type" value="Genomic_DNA"/>
</dbReference>
<accession>X0XQN4</accession>
<protein>
    <submittedName>
        <fullName evidence="1">Uncharacterized protein</fullName>
    </submittedName>
</protein>
<name>X0XQN4_9ZZZZ</name>
<reference evidence="1" key="1">
    <citation type="journal article" date="2014" name="Front. Microbiol.">
        <title>High frequency of phylogenetically diverse reductive dehalogenase-homologous genes in deep subseafloor sedimentary metagenomes.</title>
        <authorList>
            <person name="Kawai M."/>
            <person name="Futagami T."/>
            <person name="Toyoda A."/>
            <person name="Takaki Y."/>
            <person name="Nishi S."/>
            <person name="Hori S."/>
            <person name="Arai W."/>
            <person name="Tsubouchi T."/>
            <person name="Morono Y."/>
            <person name="Uchiyama I."/>
            <person name="Ito T."/>
            <person name="Fujiyama A."/>
            <person name="Inagaki F."/>
            <person name="Takami H."/>
        </authorList>
    </citation>
    <scope>NUCLEOTIDE SEQUENCE</scope>
    <source>
        <strain evidence="1">Expedition CK06-06</strain>
    </source>
</reference>
<gene>
    <name evidence="1" type="ORF">S01H1_86115</name>
</gene>
<comment type="caution">
    <text evidence="1">The sequence shown here is derived from an EMBL/GenBank/DDBJ whole genome shotgun (WGS) entry which is preliminary data.</text>
</comment>
<feature type="non-terminal residue" evidence="1">
    <location>
        <position position="45"/>
    </location>
</feature>
<evidence type="ECO:0000313" key="1">
    <source>
        <dbReference type="EMBL" id="GAG45469.1"/>
    </source>
</evidence>